<dbReference type="InterPro" id="IPR000160">
    <property type="entry name" value="GGDEF_dom"/>
</dbReference>
<dbReference type="EC" id="2.7.7.65" evidence="3"/>
<dbReference type="Pfam" id="PF00990">
    <property type="entry name" value="GGDEF"/>
    <property type="match status" value="1"/>
</dbReference>
<feature type="domain" description="GGDEF" evidence="2">
    <location>
        <begin position="164"/>
        <end position="294"/>
    </location>
</feature>
<keyword evidence="3" id="KW-0808">Transferase</keyword>
<comment type="caution">
    <text evidence="3">The sequence shown here is derived from an EMBL/GenBank/DDBJ whole genome shotgun (WGS) entry which is preliminary data.</text>
</comment>
<evidence type="ECO:0000313" key="4">
    <source>
        <dbReference type="Proteomes" id="UP001597231"/>
    </source>
</evidence>
<dbReference type="RefSeq" id="WP_336824169.1">
    <property type="nucleotide sequence ID" value="NZ_JBHTLT010000038.1"/>
</dbReference>
<dbReference type="Gene3D" id="3.30.450.20">
    <property type="entry name" value="PAS domain"/>
    <property type="match status" value="1"/>
</dbReference>
<protein>
    <submittedName>
        <fullName evidence="3">Sensor domain-containing diguanylate cyclase</fullName>
        <ecNumber evidence="3">2.7.7.65</ecNumber>
    </submittedName>
</protein>
<dbReference type="InterPro" id="IPR043128">
    <property type="entry name" value="Rev_trsase/Diguanyl_cyclase"/>
</dbReference>
<accession>A0ABW3TW61</accession>
<reference evidence="4" key="1">
    <citation type="journal article" date="2019" name="Int. J. Syst. Evol. Microbiol.">
        <title>The Global Catalogue of Microorganisms (GCM) 10K type strain sequencing project: providing services to taxonomists for standard genome sequencing and annotation.</title>
        <authorList>
            <consortium name="The Broad Institute Genomics Platform"/>
            <consortium name="The Broad Institute Genome Sequencing Center for Infectious Disease"/>
            <person name="Wu L."/>
            <person name="Ma J."/>
        </authorList>
    </citation>
    <scope>NUCLEOTIDE SEQUENCE [LARGE SCALE GENOMIC DNA]</scope>
    <source>
        <strain evidence="4">CCUG 53915</strain>
    </source>
</reference>
<dbReference type="GO" id="GO:0052621">
    <property type="term" value="F:diguanylate cyclase activity"/>
    <property type="evidence" value="ECO:0007669"/>
    <property type="project" value="UniProtKB-EC"/>
</dbReference>
<dbReference type="PANTHER" id="PTHR46663">
    <property type="entry name" value="DIGUANYLATE CYCLASE DGCT-RELATED"/>
    <property type="match status" value="1"/>
</dbReference>
<dbReference type="InterPro" id="IPR013656">
    <property type="entry name" value="PAS_4"/>
</dbReference>
<gene>
    <name evidence="3" type="ORF">ACFQ38_08015</name>
</gene>
<name>A0ABW3TW61_9BACL</name>
<dbReference type="CDD" id="cd00130">
    <property type="entry name" value="PAS"/>
    <property type="match status" value="1"/>
</dbReference>
<sequence>MSDSLIDEKTNLEALFKVLDKTFMTVRLSCDGKIIDANLSFLDLFQYKLDELYKESYWRLVNSSYADIQEIWTTVIGGEQWIGESCLITKNGDMKWLESTFIPVLQKDGEILHILSLHLDKTDQKYAEKWKRLACRNELTKLPNRRALISSIDTLICQTDQNDMEFAVLFMDINQFKSVNDNYGHHIGDLLLIEVGKRMLQLLFLDGRLFHIGGDEFIILLDHNSNLENALKSIFALFDDGFKLDTHFLQVSVSIGISQYPNHSTNAQQLVNLADQAMYEAKATSRNEYRLYGTTTVLEN</sequence>
<dbReference type="EMBL" id="JBHTLT010000038">
    <property type="protein sequence ID" value="MFD1205046.1"/>
    <property type="molecule type" value="Genomic_DNA"/>
</dbReference>
<dbReference type="InterPro" id="IPR000700">
    <property type="entry name" value="PAS-assoc_C"/>
</dbReference>
<organism evidence="3 4">
    <name type="scientific">Sporosarcina contaminans</name>
    <dbReference type="NCBI Taxonomy" id="633403"/>
    <lineage>
        <taxon>Bacteria</taxon>
        <taxon>Bacillati</taxon>
        <taxon>Bacillota</taxon>
        <taxon>Bacilli</taxon>
        <taxon>Bacillales</taxon>
        <taxon>Caryophanaceae</taxon>
        <taxon>Sporosarcina</taxon>
    </lineage>
</organism>
<dbReference type="SMART" id="SM00267">
    <property type="entry name" value="GGDEF"/>
    <property type="match status" value="1"/>
</dbReference>
<dbReference type="SUPFAM" id="SSF55073">
    <property type="entry name" value="Nucleotide cyclase"/>
    <property type="match status" value="1"/>
</dbReference>
<dbReference type="PROSITE" id="PS50113">
    <property type="entry name" value="PAC"/>
    <property type="match status" value="1"/>
</dbReference>
<evidence type="ECO:0000259" key="2">
    <source>
        <dbReference type="PROSITE" id="PS50887"/>
    </source>
</evidence>
<dbReference type="CDD" id="cd01949">
    <property type="entry name" value="GGDEF"/>
    <property type="match status" value="1"/>
</dbReference>
<dbReference type="PANTHER" id="PTHR46663:SF3">
    <property type="entry name" value="SLL0267 PROTEIN"/>
    <property type="match status" value="1"/>
</dbReference>
<dbReference type="InterPro" id="IPR029787">
    <property type="entry name" value="Nucleotide_cyclase"/>
</dbReference>
<dbReference type="NCBIfam" id="TIGR00254">
    <property type="entry name" value="GGDEF"/>
    <property type="match status" value="1"/>
</dbReference>
<evidence type="ECO:0000313" key="3">
    <source>
        <dbReference type="EMBL" id="MFD1205046.1"/>
    </source>
</evidence>
<keyword evidence="3" id="KW-0548">Nucleotidyltransferase</keyword>
<dbReference type="Proteomes" id="UP001597231">
    <property type="component" value="Unassembled WGS sequence"/>
</dbReference>
<dbReference type="PROSITE" id="PS50887">
    <property type="entry name" value="GGDEF"/>
    <property type="match status" value="1"/>
</dbReference>
<keyword evidence="4" id="KW-1185">Reference proteome</keyword>
<dbReference type="NCBIfam" id="TIGR00229">
    <property type="entry name" value="sensory_box"/>
    <property type="match status" value="1"/>
</dbReference>
<dbReference type="InterPro" id="IPR035965">
    <property type="entry name" value="PAS-like_dom_sf"/>
</dbReference>
<dbReference type="Pfam" id="PF08448">
    <property type="entry name" value="PAS_4"/>
    <property type="match status" value="1"/>
</dbReference>
<dbReference type="SUPFAM" id="SSF55785">
    <property type="entry name" value="PYP-like sensor domain (PAS domain)"/>
    <property type="match status" value="1"/>
</dbReference>
<feature type="domain" description="PAC" evidence="1">
    <location>
        <begin position="81"/>
        <end position="133"/>
    </location>
</feature>
<dbReference type="InterPro" id="IPR052163">
    <property type="entry name" value="DGC-Regulatory_Protein"/>
</dbReference>
<evidence type="ECO:0000259" key="1">
    <source>
        <dbReference type="PROSITE" id="PS50113"/>
    </source>
</evidence>
<dbReference type="Gene3D" id="3.30.70.270">
    <property type="match status" value="1"/>
</dbReference>
<dbReference type="InterPro" id="IPR000014">
    <property type="entry name" value="PAS"/>
</dbReference>
<proteinExistence type="predicted"/>